<gene>
    <name evidence="1" type="ORF">AC625_08295</name>
</gene>
<dbReference type="PATRIC" id="fig|1679170.3.peg.1775"/>
<proteinExistence type="predicted"/>
<dbReference type="STRING" id="1679170.AC625_08295"/>
<dbReference type="RefSeq" id="WP_049680876.1">
    <property type="nucleotide sequence ID" value="NZ_LFZW01000001.1"/>
</dbReference>
<comment type="caution">
    <text evidence="1">The sequence shown here is derived from an EMBL/GenBank/DDBJ whole genome shotgun (WGS) entry which is preliminary data.</text>
</comment>
<sequence>MKIKELYSDAVKYNYHSLILMIEFLIYEKKTVNIDDDVSALDLYFKPNNHARMNHLICEYDRQINDSVEVHAYG</sequence>
<protein>
    <submittedName>
        <fullName evidence="1">Uncharacterized protein</fullName>
    </submittedName>
</protein>
<name>A0A0K9GS82_9BACI</name>
<dbReference type="Proteomes" id="UP000037146">
    <property type="component" value="Unassembled WGS sequence"/>
</dbReference>
<evidence type="ECO:0000313" key="1">
    <source>
        <dbReference type="EMBL" id="KMY49544.1"/>
    </source>
</evidence>
<accession>A0A0K9GS82</accession>
<keyword evidence="2" id="KW-1185">Reference proteome</keyword>
<dbReference type="EMBL" id="LFZW01000001">
    <property type="protein sequence ID" value="KMY49544.1"/>
    <property type="molecule type" value="Genomic_DNA"/>
</dbReference>
<dbReference type="AlphaFoldDB" id="A0A0K9GS82"/>
<evidence type="ECO:0000313" key="2">
    <source>
        <dbReference type="Proteomes" id="UP000037146"/>
    </source>
</evidence>
<reference evidence="2" key="1">
    <citation type="submission" date="2015-07" db="EMBL/GenBank/DDBJ databases">
        <title>Genome sequencing project for genomic taxonomy and phylogenomics of Bacillus-like bacteria.</title>
        <authorList>
            <person name="Liu B."/>
            <person name="Wang J."/>
            <person name="Zhu Y."/>
            <person name="Liu G."/>
            <person name="Chen Q."/>
            <person name="Chen Z."/>
            <person name="Lan J."/>
            <person name="Che J."/>
            <person name="Ge C."/>
            <person name="Shi H."/>
            <person name="Pan Z."/>
            <person name="Liu X."/>
        </authorList>
    </citation>
    <scope>NUCLEOTIDE SEQUENCE [LARGE SCALE GENOMIC DNA]</scope>
    <source>
        <strain evidence="2">FJAT-27997</strain>
    </source>
</reference>
<organism evidence="1 2">
    <name type="scientific">Peribacillus loiseleuriae</name>
    <dbReference type="NCBI Taxonomy" id="1679170"/>
    <lineage>
        <taxon>Bacteria</taxon>
        <taxon>Bacillati</taxon>
        <taxon>Bacillota</taxon>
        <taxon>Bacilli</taxon>
        <taxon>Bacillales</taxon>
        <taxon>Bacillaceae</taxon>
        <taxon>Peribacillus</taxon>
    </lineage>
</organism>